<dbReference type="OrthoDB" id="9789125at2"/>
<evidence type="ECO:0000313" key="3">
    <source>
        <dbReference type="EMBL" id="RID84690.1"/>
    </source>
</evidence>
<dbReference type="InterPro" id="IPR019752">
    <property type="entry name" value="Pyrv/ketoisovalerate_OxRed_cat"/>
</dbReference>
<dbReference type="Gene3D" id="3.40.920.10">
    <property type="entry name" value="Pyruvate-ferredoxin oxidoreductase, PFOR, domain III"/>
    <property type="match status" value="1"/>
</dbReference>
<dbReference type="PANTHER" id="PTHR42730:SF1">
    <property type="entry name" value="2-OXOGLUTARATE SYNTHASE SUBUNIT KORC"/>
    <property type="match status" value="1"/>
</dbReference>
<evidence type="ECO:0000256" key="1">
    <source>
        <dbReference type="ARBA" id="ARBA00023002"/>
    </source>
</evidence>
<dbReference type="AlphaFoldDB" id="A0A398B9X2"/>
<dbReference type="NCBIfam" id="TIGR02175">
    <property type="entry name" value="PorC_KorC"/>
    <property type="match status" value="1"/>
</dbReference>
<accession>A0A398B9X2</accession>
<keyword evidence="4" id="KW-1185">Reference proteome</keyword>
<sequence length="185" mass="19672">MMEEIIIAGFGGQGVMSMGQLLAYAGMAEGKFVSWLPSYGPEQRGGTANCTVVLSKEPIGSPLVSNPATAIVMNAPSFDKFEPKVKPGGLLIVNTSMADRKSMRTDIHTIYIKATDMAGRLGSPKSANMVLLGALLAYLPIVSEEAIIQSLEKVLSPGKQHLLKLNEEALKLGKSHLISSETARS</sequence>
<protein>
    <submittedName>
        <fullName evidence="3">2-oxoacid:ferredoxin oxidoreductase subunit gamma</fullName>
    </submittedName>
</protein>
<feature type="domain" description="Pyruvate/ketoisovalerate oxidoreductase catalytic" evidence="2">
    <location>
        <begin position="11"/>
        <end position="173"/>
    </location>
</feature>
<dbReference type="Pfam" id="PF01558">
    <property type="entry name" value="POR"/>
    <property type="match status" value="1"/>
</dbReference>
<organism evidence="3 4">
    <name type="scientific">Mesobacillus zeae</name>
    <dbReference type="NCBI Taxonomy" id="1917180"/>
    <lineage>
        <taxon>Bacteria</taxon>
        <taxon>Bacillati</taxon>
        <taxon>Bacillota</taxon>
        <taxon>Bacilli</taxon>
        <taxon>Bacillales</taxon>
        <taxon>Bacillaceae</taxon>
        <taxon>Mesobacillus</taxon>
    </lineage>
</organism>
<dbReference type="InterPro" id="IPR052554">
    <property type="entry name" value="2-oxoglutarate_synth_KorC"/>
</dbReference>
<name>A0A398B9X2_9BACI</name>
<evidence type="ECO:0000313" key="4">
    <source>
        <dbReference type="Proteomes" id="UP000265816"/>
    </source>
</evidence>
<proteinExistence type="predicted"/>
<keyword evidence="1" id="KW-0560">Oxidoreductase</keyword>
<dbReference type="GO" id="GO:0016625">
    <property type="term" value="F:oxidoreductase activity, acting on the aldehyde or oxo group of donors, iron-sulfur protein as acceptor"/>
    <property type="evidence" value="ECO:0007669"/>
    <property type="project" value="InterPro"/>
</dbReference>
<dbReference type="InterPro" id="IPR002869">
    <property type="entry name" value="Pyrv_flavodox_OxRed_cen"/>
</dbReference>
<dbReference type="RefSeq" id="WP_119113194.1">
    <property type="nucleotide sequence ID" value="NZ_CBCSEO010000001.1"/>
</dbReference>
<dbReference type="EMBL" id="QWVT01000019">
    <property type="protein sequence ID" value="RID84690.1"/>
    <property type="molecule type" value="Genomic_DNA"/>
</dbReference>
<dbReference type="SUPFAM" id="SSF53323">
    <property type="entry name" value="Pyruvate-ferredoxin oxidoreductase, PFOR, domain III"/>
    <property type="match status" value="1"/>
</dbReference>
<reference evidence="3 4" key="1">
    <citation type="submission" date="2018-08" db="EMBL/GenBank/DDBJ databases">
        <title>Bacillus jemisoniae sp. nov., Bacillus chryseoplanitiae sp. nov., Bacillus resnikiae sp. nov., and Bacillus frankliniae sp. nov., isolated from Viking spacecraft and associated surfaces.</title>
        <authorList>
            <person name="Seuylemezian A."/>
            <person name="Vaishampayan P."/>
        </authorList>
    </citation>
    <scope>NUCLEOTIDE SEQUENCE [LARGE SCALE GENOMIC DNA]</scope>
    <source>
        <strain evidence="3 4">JJ-247</strain>
    </source>
</reference>
<dbReference type="InterPro" id="IPR011894">
    <property type="entry name" value="PorC_KorC"/>
</dbReference>
<comment type="caution">
    <text evidence="3">The sequence shown here is derived from an EMBL/GenBank/DDBJ whole genome shotgun (WGS) entry which is preliminary data.</text>
</comment>
<dbReference type="Proteomes" id="UP000265816">
    <property type="component" value="Unassembled WGS sequence"/>
</dbReference>
<evidence type="ECO:0000259" key="2">
    <source>
        <dbReference type="Pfam" id="PF01558"/>
    </source>
</evidence>
<gene>
    <name evidence="3" type="ORF">D1970_12470</name>
</gene>
<dbReference type="PANTHER" id="PTHR42730">
    <property type="entry name" value="2-OXOGLUTARATE SYNTHASE SUBUNIT KORC"/>
    <property type="match status" value="1"/>
</dbReference>